<dbReference type="GO" id="GO:0008170">
    <property type="term" value="F:N-methyltransferase activity"/>
    <property type="evidence" value="ECO:0007669"/>
    <property type="project" value="InterPro"/>
</dbReference>
<dbReference type="SUPFAM" id="SSF53335">
    <property type="entry name" value="S-adenosyl-L-methionine-dependent methyltransferases"/>
    <property type="match status" value="1"/>
</dbReference>
<feature type="domain" description="DNA methylase N-4/N-6" evidence="4">
    <location>
        <begin position="26"/>
        <end position="243"/>
    </location>
</feature>
<protein>
    <recommendedName>
        <fullName evidence="3">Methyltransferase</fullName>
        <ecNumber evidence="3">2.1.1.-</ecNumber>
    </recommendedName>
</protein>
<accession>A0A251XBJ7</accession>
<dbReference type="PRINTS" id="PR00508">
    <property type="entry name" value="S21N4MTFRASE"/>
</dbReference>
<dbReference type="GO" id="GO:0005737">
    <property type="term" value="C:cytoplasm"/>
    <property type="evidence" value="ECO:0007669"/>
    <property type="project" value="TreeGrafter"/>
</dbReference>
<dbReference type="InterPro" id="IPR002941">
    <property type="entry name" value="DNA_methylase_N4/N6"/>
</dbReference>
<keyword evidence="2" id="KW-0808">Transferase</keyword>
<name>A0A251XBJ7_9GAMM</name>
<proteinExistence type="inferred from homology"/>
<dbReference type="InterPro" id="IPR029063">
    <property type="entry name" value="SAM-dependent_MTases_sf"/>
</dbReference>
<evidence type="ECO:0000256" key="3">
    <source>
        <dbReference type="RuleBase" id="RU362026"/>
    </source>
</evidence>
<dbReference type="REBASE" id="191606">
    <property type="entry name" value="M.TpsD3ORF3910P"/>
</dbReference>
<organism evidence="5 6">
    <name type="scientific">Thioflexithrix psekupsensis</name>
    <dbReference type="NCBI Taxonomy" id="1570016"/>
    <lineage>
        <taxon>Bacteria</taxon>
        <taxon>Pseudomonadati</taxon>
        <taxon>Pseudomonadota</taxon>
        <taxon>Gammaproteobacteria</taxon>
        <taxon>Thiotrichales</taxon>
        <taxon>Thioflexithrix</taxon>
    </lineage>
</organism>
<dbReference type="RefSeq" id="WP_086487272.1">
    <property type="nucleotide sequence ID" value="NZ_MSLT01000006.1"/>
</dbReference>
<dbReference type="PANTHER" id="PTHR13370:SF3">
    <property type="entry name" value="TRNA (GUANINE(10)-N2)-METHYLTRANSFERASE HOMOLOG"/>
    <property type="match status" value="1"/>
</dbReference>
<evidence type="ECO:0000259" key="4">
    <source>
        <dbReference type="Pfam" id="PF01555"/>
    </source>
</evidence>
<evidence type="ECO:0000256" key="1">
    <source>
        <dbReference type="ARBA" id="ARBA00022603"/>
    </source>
</evidence>
<evidence type="ECO:0000313" key="6">
    <source>
        <dbReference type="Proteomes" id="UP000194798"/>
    </source>
</evidence>
<dbReference type="GO" id="GO:0009007">
    <property type="term" value="F:site-specific DNA-methyltransferase (adenine-specific) activity"/>
    <property type="evidence" value="ECO:0007669"/>
    <property type="project" value="TreeGrafter"/>
</dbReference>
<dbReference type="Gene3D" id="3.40.50.150">
    <property type="entry name" value="Vaccinia Virus protein VP39"/>
    <property type="match status" value="1"/>
</dbReference>
<keyword evidence="6" id="KW-1185">Reference proteome</keyword>
<keyword evidence="5" id="KW-0540">Nuclease</keyword>
<evidence type="ECO:0000256" key="2">
    <source>
        <dbReference type="ARBA" id="ARBA00022679"/>
    </source>
</evidence>
<dbReference type="OrthoDB" id="9816043at2"/>
<comment type="similarity">
    <text evidence="3">Belongs to the N(4)/N(6)-methyltransferase family.</text>
</comment>
<evidence type="ECO:0000313" key="5">
    <source>
        <dbReference type="EMBL" id="OUD15673.1"/>
    </source>
</evidence>
<dbReference type="Proteomes" id="UP000194798">
    <property type="component" value="Unassembled WGS sequence"/>
</dbReference>
<dbReference type="InterPro" id="IPR001091">
    <property type="entry name" value="RM_Methyltransferase"/>
</dbReference>
<dbReference type="GO" id="GO:0003677">
    <property type="term" value="F:DNA binding"/>
    <property type="evidence" value="ECO:0007669"/>
    <property type="project" value="InterPro"/>
</dbReference>
<sequence length="324" mass="37852">MVESFINKIHQGDCLDLFKQLPDNSVDMTFADPPFNLKKGYKSYKDSLDLKKYLDWCERWILEMVRVTKPTGSIYLHNIPKWLTYYAGFLNEIADFKHWISWDAPTMPMGKTLQPNHYGILFYAKNAKTLKFYEVRYPHKRDRKTSYLSKDYGGKKAGLHPFGSLLSDVWTDIHRIKHNKYRDEHPCQLPVHLLERLILMSTDANDIVLDPFNGTGTTALAAKRLGRQFIGFELDQEYVEITKNKLTQEQANSKLGNCWVSFYLGKVITLRDCDWDELKEYFIIPSHPEEIDYTPIVLKTETNIISPPKIQKENQSLQLFDVQS</sequence>
<keyword evidence="1" id="KW-0489">Methyltransferase</keyword>
<dbReference type="GO" id="GO:0032259">
    <property type="term" value="P:methylation"/>
    <property type="evidence" value="ECO:0007669"/>
    <property type="project" value="UniProtKB-KW"/>
</dbReference>
<dbReference type="EC" id="2.1.1.-" evidence="3"/>
<dbReference type="AlphaFoldDB" id="A0A251XBJ7"/>
<dbReference type="Pfam" id="PF01555">
    <property type="entry name" value="N6_N4_Mtase"/>
    <property type="match status" value="1"/>
</dbReference>
<gene>
    <name evidence="5" type="ORF">TPSD3_03910</name>
</gene>
<comment type="caution">
    <text evidence="5">The sequence shown here is derived from an EMBL/GenBank/DDBJ whole genome shotgun (WGS) entry which is preliminary data.</text>
</comment>
<keyword evidence="5" id="KW-0378">Hydrolase</keyword>
<dbReference type="GO" id="GO:0004519">
    <property type="term" value="F:endonuclease activity"/>
    <property type="evidence" value="ECO:0007669"/>
    <property type="project" value="UniProtKB-KW"/>
</dbReference>
<keyword evidence="5" id="KW-0255">Endonuclease</keyword>
<reference evidence="5 6" key="1">
    <citation type="submission" date="2016-12" db="EMBL/GenBank/DDBJ databases">
        <title>Thioflexothrix psekupsii D3 genome sequencing and assembly.</title>
        <authorList>
            <person name="Fomenkov A."/>
            <person name="Vincze T."/>
            <person name="Grabovich M."/>
            <person name="Anton B.P."/>
            <person name="Dubinina G."/>
            <person name="Orlova M."/>
            <person name="Belousova E."/>
            <person name="Roberts R.J."/>
        </authorList>
    </citation>
    <scope>NUCLEOTIDE SEQUENCE [LARGE SCALE GENOMIC DNA]</scope>
    <source>
        <strain evidence="5">D3</strain>
    </source>
</reference>
<dbReference type="EMBL" id="MSLT01000006">
    <property type="protein sequence ID" value="OUD15673.1"/>
    <property type="molecule type" value="Genomic_DNA"/>
</dbReference>
<dbReference type="PANTHER" id="PTHR13370">
    <property type="entry name" value="RNA METHYLASE-RELATED"/>
    <property type="match status" value="1"/>
</dbReference>